<organism evidence="3 4">
    <name type="scientific">Tetracentron sinense</name>
    <name type="common">Spur-leaf</name>
    <dbReference type="NCBI Taxonomy" id="13715"/>
    <lineage>
        <taxon>Eukaryota</taxon>
        <taxon>Viridiplantae</taxon>
        <taxon>Streptophyta</taxon>
        <taxon>Embryophyta</taxon>
        <taxon>Tracheophyta</taxon>
        <taxon>Spermatophyta</taxon>
        <taxon>Magnoliopsida</taxon>
        <taxon>Trochodendrales</taxon>
        <taxon>Trochodendraceae</taxon>
        <taxon>Tetracentron</taxon>
    </lineage>
</organism>
<proteinExistence type="predicted"/>
<dbReference type="SUPFAM" id="SSF49764">
    <property type="entry name" value="HSP20-like chaperones"/>
    <property type="match status" value="1"/>
</dbReference>
<dbReference type="PANTHER" id="PTHR46991:SF11">
    <property type="entry name" value="SMALL HEAT SHOCK PROTEIN HSPF"/>
    <property type="match status" value="1"/>
</dbReference>
<keyword evidence="1" id="KW-0346">Stress response</keyword>
<gene>
    <name evidence="3" type="ORF">HHK36_028648</name>
</gene>
<evidence type="ECO:0000256" key="2">
    <source>
        <dbReference type="SAM" id="MobiDB-lite"/>
    </source>
</evidence>
<keyword evidence="4" id="KW-1185">Reference proteome</keyword>
<feature type="region of interest" description="Disordered" evidence="2">
    <location>
        <begin position="26"/>
        <end position="51"/>
    </location>
</feature>
<protein>
    <submittedName>
        <fullName evidence="3">Uncharacterized protein</fullName>
    </submittedName>
</protein>
<dbReference type="Proteomes" id="UP000655225">
    <property type="component" value="Unassembled WGS sequence"/>
</dbReference>
<dbReference type="InterPro" id="IPR008978">
    <property type="entry name" value="HSP20-like_chaperone"/>
</dbReference>
<feature type="compositionally biased region" description="Low complexity" evidence="2">
    <location>
        <begin position="36"/>
        <end position="46"/>
    </location>
</feature>
<dbReference type="InterPro" id="IPR044656">
    <property type="entry name" value="HSP14.7/HSP23.5/HSP23.6-like"/>
</dbReference>
<comment type="caution">
    <text evidence="3">The sequence shown here is derived from an EMBL/GenBank/DDBJ whole genome shotgun (WGS) entry which is preliminary data.</text>
</comment>
<evidence type="ECO:0000256" key="1">
    <source>
        <dbReference type="ARBA" id="ARBA00023016"/>
    </source>
</evidence>
<evidence type="ECO:0000313" key="4">
    <source>
        <dbReference type="Proteomes" id="UP000655225"/>
    </source>
</evidence>
<dbReference type="PANTHER" id="PTHR46991">
    <property type="entry name" value="23.5 KDA HEAT SHOCK PROTEIN, MITOCHONDRIAL"/>
    <property type="match status" value="1"/>
</dbReference>
<accession>A0A834YCU3</accession>
<reference evidence="3 4" key="1">
    <citation type="submission" date="2020-04" db="EMBL/GenBank/DDBJ databases">
        <title>Plant Genome Project.</title>
        <authorList>
            <person name="Zhang R.-G."/>
        </authorList>
    </citation>
    <scope>NUCLEOTIDE SEQUENCE [LARGE SCALE GENOMIC DNA]</scope>
    <source>
        <strain evidence="3">YNK0</strain>
        <tissue evidence="3">Leaf</tissue>
    </source>
</reference>
<dbReference type="EMBL" id="JABCRI010000022">
    <property type="protein sequence ID" value="KAF8379218.1"/>
    <property type="molecule type" value="Genomic_DNA"/>
</dbReference>
<name>A0A834YCU3_TETSI</name>
<evidence type="ECO:0000313" key="3">
    <source>
        <dbReference type="EMBL" id="KAF8379218.1"/>
    </source>
</evidence>
<dbReference type="AlphaFoldDB" id="A0A834YCU3"/>
<dbReference type="OrthoDB" id="1431247at2759"/>
<sequence length="157" mass="18339">MTRPHCHYCKKYGHIKKDYRILKYEQERKPEKTKGKASSQANAASEESSDDKAFCTYTKKFKSSHSPGILSKMSRKTIDNAQYLRIGMPRLWKEDVKVLMEQNTLIIKREIIGRRGDPQNLYEANQINAKMKNEVLKSIVSKVNEEEIKDIFEVKIK</sequence>